<accession>W1PFU4</accession>
<name>W1PFU4_AMBTC</name>
<keyword evidence="1" id="KW-0812">Transmembrane</keyword>
<dbReference type="Gramene" id="ERN06511">
    <property type="protein sequence ID" value="ERN06511"/>
    <property type="gene ID" value="AMTR_s00058p00078540"/>
</dbReference>
<feature type="transmembrane region" description="Helical" evidence="1">
    <location>
        <begin position="279"/>
        <end position="297"/>
    </location>
</feature>
<dbReference type="GO" id="GO:0016020">
    <property type="term" value="C:membrane"/>
    <property type="evidence" value="ECO:0000318"/>
    <property type="project" value="GO_Central"/>
</dbReference>
<dbReference type="PANTHER" id="PTHR33133:SF3">
    <property type="entry name" value="TRANSMEMBRANE PROTEIN"/>
    <property type="match status" value="1"/>
</dbReference>
<dbReference type="EMBL" id="KI393888">
    <property type="protein sequence ID" value="ERN06511.1"/>
    <property type="molecule type" value="Genomic_DNA"/>
</dbReference>
<feature type="transmembrane region" description="Helical" evidence="1">
    <location>
        <begin position="21"/>
        <end position="41"/>
    </location>
</feature>
<keyword evidence="3" id="KW-1185">Reference proteome</keyword>
<feature type="transmembrane region" description="Helical" evidence="1">
    <location>
        <begin position="143"/>
        <end position="166"/>
    </location>
</feature>
<gene>
    <name evidence="2" type="ORF">AMTR_s00058p00078540</name>
</gene>
<reference evidence="3" key="1">
    <citation type="journal article" date="2013" name="Science">
        <title>The Amborella genome and the evolution of flowering plants.</title>
        <authorList>
            <consortium name="Amborella Genome Project"/>
        </authorList>
    </citation>
    <scope>NUCLEOTIDE SEQUENCE [LARGE SCALE GENOMIC DNA]</scope>
</reference>
<feature type="transmembrane region" description="Helical" evidence="1">
    <location>
        <begin position="95"/>
        <end position="113"/>
    </location>
</feature>
<dbReference type="PANTHER" id="PTHR33133">
    <property type="entry name" value="OS08G0107100 PROTEIN-RELATED"/>
    <property type="match status" value="1"/>
</dbReference>
<dbReference type="Proteomes" id="UP000017836">
    <property type="component" value="Unassembled WGS sequence"/>
</dbReference>
<evidence type="ECO:0000313" key="3">
    <source>
        <dbReference type="Proteomes" id="UP000017836"/>
    </source>
</evidence>
<dbReference type="KEGG" id="atr:18434710"/>
<dbReference type="AlphaFoldDB" id="W1PFU4"/>
<keyword evidence="1" id="KW-1133">Transmembrane helix</keyword>
<proteinExistence type="predicted"/>
<dbReference type="PROSITE" id="PS51257">
    <property type="entry name" value="PROKAR_LIPOPROTEIN"/>
    <property type="match status" value="1"/>
</dbReference>
<evidence type="ECO:0000313" key="2">
    <source>
        <dbReference type="EMBL" id="ERN06511.1"/>
    </source>
</evidence>
<dbReference type="OMA" id="KPLLITY"/>
<protein>
    <submittedName>
        <fullName evidence="2">Uncharacterized protein</fullName>
    </submittedName>
</protein>
<evidence type="ECO:0000256" key="1">
    <source>
        <dbReference type="SAM" id="Phobius"/>
    </source>
</evidence>
<keyword evidence="1" id="KW-0472">Membrane</keyword>
<organism evidence="2 3">
    <name type="scientific">Amborella trichopoda</name>
    <dbReference type="NCBI Taxonomy" id="13333"/>
    <lineage>
        <taxon>Eukaryota</taxon>
        <taxon>Viridiplantae</taxon>
        <taxon>Streptophyta</taxon>
        <taxon>Embryophyta</taxon>
        <taxon>Tracheophyta</taxon>
        <taxon>Spermatophyta</taxon>
        <taxon>Magnoliopsida</taxon>
        <taxon>Amborellales</taxon>
        <taxon>Amborellaceae</taxon>
        <taxon>Amborella</taxon>
    </lineage>
</organism>
<dbReference type="HOGENOM" id="CLU_070440_0_0_1"/>
<feature type="transmembrane region" description="Helical" evidence="1">
    <location>
        <begin position="178"/>
        <end position="204"/>
    </location>
</feature>
<dbReference type="OrthoDB" id="687732at2759"/>
<dbReference type="eggNOG" id="ENOG502QQZM">
    <property type="taxonomic scope" value="Eukaryota"/>
</dbReference>
<sequence>MAAREEAMEEAVGIRRVMRRSVYTFLQNYSSIACVAAILALPASASILLSNTLSFSILPAILSRIRSLSLATGLPETRLASLIQLKLSQTLSSSLLSLPFSLSFLLLAKAYLFRTTFSVSKRSTSSLLSIWTRLLITHLSTSLFILTVNATLFSLLSISILSLDILDFSSLPPNCSHFLSVAAAILYSIILTNTIVVCNLATVVSGLENFSAFLAILKAYILIQGRTATALLITLCTNLSLAGVEALFQYRVVGASYYFSASSYYYFEMNALWEGPLLIYIYSIITMLDLVMWCVFYKSCKSISLSENQRIYQFQMRILDDDDGARSKLLEEGEEV</sequence>